<name>A0ABQ9I4P0_9NEOP</name>
<comment type="caution">
    <text evidence="1">The sequence shown here is derived from an EMBL/GenBank/DDBJ whole genome shotgun (WGS) entry which is preliminary data.</text>
</comment>
<keyword evidence="2" id="KW-1185">Reference proteome</keyword>
<proteinExistence type="predicted"/>
<sequence>MPGVLSKCTALLPAPVSLSIGIALGAEKKKNKLIQNQKFVRANLLREVERDEPDDIAKIPANEFSKVMKSFKIGTAIDSIEE</sequence>
<reference evidence="1 2" key="1">
    <citation type="submission" date="2023-02" db="EMBL/GenBank/DDBJ databases">
        <title>LHISI_Scaffold_Assembly.</title>
        <authorList>
            <person name="Stuart O.P."/>
            <person name="Cleave R."/>
            <person name="Magrath M.J.L."/>
            <person name="Mikheyev A.S."/>
        </authorList>
    </citation>
    <scope>NUCLEOTIDE SEQUENCE [LARGE SCALE GENOMIC DNA]</scope>
    <source>
        <strain evidence="1">Daus_M_001</strain>
        <tissue evidence="1">Leg muscle</tissue>
    </source>
</reference>
<evidence type="ECO:0000313" key="2">
    <source>
        <dbReference type="Proteomes" id="UP001159363"/>
    </source>
</evidence>
<dbReference type="EMBL" id="JARBHB010000002">
    <property type="protein sequence ID" value="KAJ8891618.1"/>
    <property type="molecule type" value="Genomic_DNA"/>
</dbReference>
<accession>A0ABQ9I4P0</accession>
<evidence type="ECO:0000313" key="1">
    <source>
        <dbReference type="EMBL" id="KAJ8891618.1"/>
    </source>
</evidence>
<gene>
    <name evidence="1" type="ORF">PR048_004146</name>
</gene>
<dbReference type="Proteomes" id="UP001159363">
    <property type="component" value="Chromosome 2"/>
</dbReference>
<organism evidence="1 2">
    <name type="scientific">Dryococelus australis</name>
    <dbReference type="NCBI Taxonomy" id="614101"/>
    <lineage>
        <taxon>Eukaryota</taxon>
        <taxon>Metazoa</taxon>
        <taxon>Ecdysozoa</taxon>
        <taxon>Arthropoda</taxon>
        <taxon>Hexapoda</taxon>
        <taxon>Insecta</taxon>
        <taxon>Pterygota</taxon>
        <taxon>Neoptera</taxon>
        <taxon>Polyneoptera</taxon>
        <taxon>Phasmatodea</taxon>
        <taxon>Verophasmatodea</taxon>
        <taxon>Anareolatae</taxon>
        <taxon>Phasmatidae</taxon>
        <taxon>Eurycanthinae</taxon>
        <taxon>Dryococelus</taxon>
    </lineage>
</organism>
<protein>
    <submittedName>
        <fullName evidence="1">Uncharacterized protein</fullName>
    </submittedName>
</protein>